<evidence type="ECO:0000313" key="1">
    <source>
        <dbReference type="EMBL" id="MSU03226.1"/>
    </source>
</evidence>
<gene>
    <name evidence="1" type="ORF">FYJ83_17330</name>
</gene>
<reference evidence="1 2" key="1">
    <citation type="submission" date="2019-09" db="EMBL/GenBank/DDBJ databases">
        <title>In-depth cultivation of the pig gut microbiome towards novel bacterial diversity and tailored functional studies.</title>
        <authorList>
            <person name="Wylensek D."/>
            <person name="Hitch T.C.A."/>
            <person name="Clavel T."/>
        </authorList>
    </citation>
    <scope>NUCLEOTIDE SEQUENCE [LARGE SCALE GENOMIC DNA]</scope>
    <source>
        <strain evidence="1 2">WCA3-693-APC-4?</strain>
    </source>
</reference>
<name>A0A6N7XP08_9FIRM</name>
<dbReference type="AlphaFoldDB" id="A0A6N7XP08"/>
<accession>A0A6N7XP08</accession>
<comment type="caution">
    <text evidence="1">The sequence shown here is derived from an EMBL/GenBank/DDBJ whole genome shotgun (WGS) entry which is preliminary data.</text>
</comment>
<keyword evidence="2" id="KW-1185">Reference proteome</keyword>
<dbReference type="EMBL" id="VUNQ01000060">
    <property type="protein sequence ID" value="MSU03226.1"/>
    <property type="molecule type" value="Genomic_DNA"/>
</dbReference>
<protein>
    <submittedName>
        <fullName evidence="1">Uncharacterized protein</fullName>
    </submittedName>
</protein>
<organism evidence="1 2">
    <name type="scientific">Tissierella pigra</name>
    <dbReference type="NCBI Taxonomy" id="2607614"/>
    <lineage>
        <taxon>Bacteria</taxon>
        <taxon>Bacillati</taxon>
        <taxon>Bacillota</taxon>
        <taxon>Tissierellia</taxon>
        <taxon>Tissierellales</taxon>
        <taxon>Tissierellaceae</taxon>
        <taxon>Tissierella</taxon>
    </lineage>
</organism>
<proteinExistence type="predicted"/>
<dbReference type="Proteomes" id="UP000469523">
    <property type="component" value="Unassembled WGS sequence"/>
</dbReference>
<sequence>MATFMNAYILEKTESGNKKQYYVSFIDGNYVLHKMEINLDIYFALFKLNKIDRNLTRSGERNLEHLDLTEEALSKCSLIK</sequence>
<dbReference type="RefSeq" id="WP_154442791.1">
    <property type="nucleotide sequence ID" value="NZ_VUNQ01000060.1"/>
</dbReference>
<evidence type="ECO:0000313" key="2">
    <source>
        <dbReference type="Proteomes" id="UP000469523"/>
    </source>
</evidence>